<feature type="non-terminal residue" evidence="1">
    <location>
        <position position="97"/>
    </location>
</feature>
<gene>
    <name evidence="1" type="ORF">K7432_015218</name>
</gene>
<organism evidence="1 2">
    <name type="scientific">Basidiobolus ranarum</name>
    <dbReference type="NCBI Taxonomy" id="34480"/>
    <lineage>
        <taxon>Eukaryota</taxon>
        <taxon>Fungi</taxon>
        <taxon>Fungi incertae sedis</taxon>
        <taxon>Zoopagomycota</taxon>
        <taxon>Entomophthoromycotina</taxon>
        <taxon>Basidiobolomycetes</taxon>
        <taxon>Basidiobolales</taxon>
        <taxon>Basidiobolaceae</taxon>
        <taxon>Basidiobolus</taxon>
    </lineage>
</organism>
<proteinExistence type="predicted"/>
<evidence type="ECO:0000313" key="1">
    <source>
        <dbReference type="EMBL" id="KAK9760604.1"/>
    </source>
</evidence>
<keyword evidence="2" id="KW-1185">Reference proteome</keyword>
<evidence type="ECO:0000313" key="2">
    <source>
        <dbReference type="Proteomes" id="UP001479436"/>
    </source>
</evidence>
<accession>A0ABR2WGL4</accession>
<dbReference type="EMBL" id="JASJQH010001987">
    <property type="protein sequence ID" value="KAK9760604.1"/>
    <property type="molecule type" value="Genomic_DNA"/>
</dbReference>
<protein>
    <submittedName>
        <fullName evidence="1">Uncharacterized protein</fullName>
    </submittedName>
</protein>
<sequence length="97" mass="11171">MYPVERNPKPTHDINPHIEHTTTEIPEVKERLDLLNRIRGPTWHQDLQQFLDSTNGVANIHLQKPSHFEINVQEKAQILALTGEAMTKLHLKIPAEP</sequence>
<dbReference type="Proteomes" id="UP001479436">
    <property type="component" value="Unassembled WGS sequence"/>
</dbReference>
<name>A0ABR2WGL4_9FUNG</name>
<comment type="caution">
    <text evidence="1">The sequence shown here is derived from an EMBL/GenBank/DDBJ whole genome shotgun (WGS) entry which is preliminary data.</text>
</comment>
<reference evidence="1 2" key="1">
    <citation type="submission" date="2023-04" db="EMBL/GenBank/DDBJ databases">
        <title>Genome of Basidiobolus ranarum AG-B5.</title>
        <authorList>
            <person name="Stajich J.E."/>
            <person name="Carter-House D."/>
            <person name="Gryganskyi A."/>
        </authorList>
    </citation>
    <scope>NUCLEOTIDE SEQUENCE [LARGE SCALE GENOMIC DNA]</scope>
    <source>
        <strain evidence="1 2">AG-B5</strain>
    </source>
</reference>